<dbReference type="STRING" id="259536.Psyc_2079"/>
<name>Q4FPY2_PSYA2</name>
<keyword evidence="3" id="KW-1185">Reference proteome</keyword>
<evidence type="ECO:0000313" key="3">
    <source>
        <dbReference type="Proteomes" id="UP000000546"/>
    </source>
</evidence>
<dbReference type="HOGENOM" id="CLU_2168934_0_0_6"/>
<organism evidence="2 3">
    <name type="scientific">Psychrobacter arcticus (strain DSM 17307 / VKM B-2377 / 273-4)</name>
    <dbReference type="NCBI Taxonomy" id="259536"/>
    <lineage>
        <taxon>Bacteria</taxon>
        <taxon>Pseudomonadati</taxon>
        <taxon>Pseudomonadota</taxon>
        <taxon>Gammaproteobacteria</taxon>
        <taxon>Moraxellales</taxon>
        <taxon>Moraxellaceae</taxon>
        <taxon>Psychrobacter</taxon>
    </lineage>
</organism>
<dbReference type="Proteomes" id="UP000000546">
    <property type="component" value="Chromosome"/>
</dbReference>
<feature type="transmembrane region" description="Helical" evidence="1">
    <location>
        <begin position="27"/>
        <end position="45"/>
    </location>
</feature>
<accession>Q4FPY2</accession>
<proteinExistence type="predicted"/>
<keyword evidence="1" id="KW-0812">Transmembrane</keyword>
<dbReference type="RefSeq" id="WP_011281333.1">
    <property type="nucleotide sequence ID" value="NC_007204.1"/>
</dbReference>
<reference evidence="2 3" key="1">
    <citation type="journal article" date="2010" name="Appl. Environ. Microbiol.">
        <title>The genome sequence of Psychrobacter arcticus 273-4, a psychroactive Siberian permafrost bacterium, reveals mechanisms for adaptation to low-temperature growth.</title>
        <authorList>
            <person name="Ayala-del-Rio H.L."/>
            <person name="Chain P.S."/>
            <person name="Grzymski J.J."/>
            <person name="Ponder M.A."/>
            <person name="Ivanova N."/>
            <person name="Bergholz P.W."/>
            <person name="Di Bartolo G."/>
            <person name="Hauser L."/>
            <person name="Land M."/>
            <person name="Bakermans C."/>
            <person name="Rodrigues D."/>
            <person name="Klappenbach J."/>
            <person name="Zarka D."/>
            <person name="Larimer F."/>
            <person name="Richardson P."/>
            <person name="Murray A."/>
            <person name="Thomashow M."/>
            <person name="Tiedje J.M."/>
        </authorList>
    </citation>
    <scope>NUCLEOTIDE SEQUENCE [LARGE SCALE GENOMIC DNA]</scope>
    <source>
        <strain evidence="3">DSM 17307 / VKM B-2377 / 273-4</strain>
    </source>
</reference>
<dbReference type="EMBL" id="CP000082">
    <property type="protein sequence ID" value="AAZ19926.1"/>
    <property type="molecule type" value="Genomic_DNA"/>
</dbReference>
<protein>
    <submittedName>
        <fullName evidence="2">Uncharacterized protein</fullName>
    </submittedName>
</protein>
<dbReference type="KEGG" id="par:Psyc_2079"/>
<gene>
    <name evidence="2" type="ordered locus">Psyc_2079</name>
</gene>
<evidence type="ECO:0000313" key="2">
    <source>
        <dbReference type="EMBL" id="AAZ19926.1"/>
    </source>
</evidence>
<keyword evidence="1" id="KW-0472">Membrane</keyword>
<sequence length="104" mass="11106">MTNTKSHSTQAINKTAKKADPFASLKSSIMIVSIAGTMAGWLVLLNQEKETAPVSPVIISTAVSENGERAVMPTSIVDINQLRQVNEVAAVEAIRVVARTRSSQ</sequence>
<keyword evidence="1" id="KW-1133">Transmembrane helix</keyword>
<dbReference type="AlphaFoldDB" id="Q4FPY2"/>
<evidence type="ECO:0000256" key="1">
    <source>
        <dbReference type="SAM" id="Phobius"/>
    </source>
</evidence>